<sequence>MERQNERNCTEVFFPREHLPFHELREMANNEYLNKHQRIPKSPELVEFCVANLRHDTCYSNYQAIMKDGGFKKPGSEVTSDRRLVWWSLAISKDDIKGAERRYLEYYNTEAVKPFLHKFTTSPAFRKSSRMGNFRFTFSLMDLLARYKEQFCMGQEPQMRIFETVLYKQEVMYSIVVHGPDGQNDFGTYPPLQGPRADAVCSYQNGNILWRAEGMSETHAFRLSQYMRAYSIPKKRRWNYAWGHVAVAFHVPQGRIFQFDQESLRSHLSLCQGAMPRLSEEHFIRCEF</sequence>
<evidence type="ECO:0000313" key="1">
    <source>
        <dbReference type="EMBL" id="KAG9283615.1"/>
    </source>
</evidence>
<evidence type="ECO:0000313" key="2">
    <source>
        <dbReference type="Proteomes" id="UP000752171"/>
    </source>
</evidence>
<comment type="caution">
    <text evidence="1">The sequence shown here is derived from an EMBL/GenBank/DDBJ whole genome shotgun (WGS) entry which is preliminary data.</text>
</comment>
<gene>
    <name evidence="1" type="ORF">AMEX_G2399</name>
</gene>
<protein>
    <submittedName>
        <fullName evidence="1">Uncharacterized protein</fullName>
    </submittedName>
</protein>
<dbReference type="Proteomes" id="UP000752171">
    <property type="component" value="Unassembled WGS sequence"/>
</dbReference>
<organism evidence="1 2">
    <name type="scientific">Astyanax mexicanus</name>
    <name type="common">Blind cave fish</name>
    <name type="synonym">Astyanax fasciatus mexicanus</name>
    <dbReference type="NCBI Taxonomy" id="7994"/>
    <lineage>
        <taxon>Eukaryota</taxon>
        <taxon>Metazoa</taxon>
        <taxon>Chordata</taxon>
        <taxon>Craniata</taxon>
        <taxon>Vertebrata</taxon>
        <taxon>Euteleostomi</taxon>
        <taxon>Actinopterygii</taxon>
        <taxon>Neopterygii</taxon>
        <taxon>Teleostei</taxon>
        <taxon>Ostariophysi</taxon>
        <taxon>Characiformes</taxon>
        <taxon>Characoidei</taxon>
        <taxon>Acestrorhamphidae</taxon>
        <taxon>Acestrorhamphinae</taxon>
        <taxon>Astyanax</taxon>
    </lineage>
</organism>
<dbReference type="EMBL" id="JAICCE010000001">
    <property type="protein sequence ID" value="KAG9283615.1"/>
    <property type="molecule type" value="Genomic_DNA"/>
</dbReference>
<reference evidence="1 2" key="1">
    <citation type="submission" date="2021-07" db="EMBL/GenBank/DDBJ databases">
        <authorList>
            <person name="Imarazene B."/>
            <person name="Zahm M."/>
            <person name="Klopp C."/>
            <person name="Cabau C."/>
            <person name="Beille S."/>
            <person name="Jouanno E."/>
            <person name="Castinel A."/>
            <person name="Lluch J."/>
            <person name="Gil L."/>
            <person name="Kuchtly C."/>
            <person name="Lopez Roques C."/>
            <person name="Donnadieu C."/>
            <person name="Parrinello H."/>
            <person name="Journot L."/>
            <person name="Du K."/>
            <person name="Schartl M."/>
            <person name="Retaux S."/>
            <person name="Guiguen Y."/>
        </authorList>
    </citation>
    <scope>NUCLEOTIDE SEQUENCE [LARGE SCALE GENOMIC DNA]</scope>
    <source>
        <strain evidence="1">Pach_M1</strain>
        <tissue evidence="1">Testis</tissue>
    </source>
</reference>
<accession>A0A8T2MNN3</accession>
<name>A0A8T2MNN3_ASTMX</name>
<dbReference type="AlphaFoldDB" id="A0A8T2MNN3"/>
<proteinExistence type="predicted"/>